<evidence type="ECO:0000313" key="2">
    <source>
        <dbReference type="EMBL" id="KAJ1102127.1"/>
    </source>
</evidence>
<gene>
    <name evidence="2" type="ORF">NDU88_007183</name>
</gene>
<organism evidence="2 3">
    <name type="scientific">Pleurodeles waltl</name>
    <name type="common">Iberian ribbed newt</name>
    <dbReference type="NCBI Taxonomy" id="8319"/>
    <lineage>
        <taxon>Eukaryota</taxon>
        <taxon>Metazoa</taxon>
        <taxon>Chordata</taxon>
        <taxon>Craniata</taxon>
        <taxon>Vertebrata</taxon>
        <taxon>Euteleostomi</taxon>
        <taxon>Amphibia</taxon>
        <taxon>Batrachia</taxon>
        <taxon>Caudata</taxon>
        <taxon>Salamandroidea</taxon>
        <taxon>Salamandridae</taxon>
        <taxon>Pleurodelinae</taxon>
        <taxon>Pleurodeles</taxon>
    </lineage>
</organism>
<accession>A0AAV7MFB6</accession>
<comment type="caution">
    <text evidence="2">The sequence shown here is derived from an EMBL/GenBank/DDBJ whole genome shotgun (WGS) entry which is preliminary data.</text>
</comment>
<dbReference type="AlphaFoldDB" id="A0AAV7MFB6"/>
<sequence>MRHQHRQPALASDPCRGHLTDPLSQTCSRGPAAEALQQRPCSRGPAAEDLQQRAAEALQQRPCSRGPAAEDLQQRSGRLREPRAAPSATTCLKETPSAPGTQATLPGKGRAALTAHIPGCPGMTAAVVSAIVRMDPPDQQDRAPPADTGNRRGKMAERHCA</sequence>
<keyword evidence="3" id="KW-1185">Reference proteome</keyword>
<protein>
    <submittedName>
        <fullName evidence="2">Uncharacterized protein</fullName>
    </submittedName>
</protein>
<feature type="compositionally biased region" description="Polar residues" evidence="1">
    <location>
        <begin position="87"/>
        <end position="104"/>
    </location>
</feature>
<evidence type="ECO:0000313" key="3">
    <source>
        <dbReference type="Proteomes" id="UP001066276"/>
    </source>
</evidence>
<evidence type="ECO:0000256" key="1">
    <source>
        <dbReference type="SAM" id="MobiDB-lite"/>
    </source>
</evidence>
<feature type="compositionally biased region" description="Low complexity" evidence="1">
    <location>
        <begin position="47"/>
        <end position="61"/>
    </location>
</feature>
<dbReference type="EMBL" id="JANPWB010000014">
    <property type="protein sequence ID" value="KAJ1102127.1"/>
    <property type="molecule type" value="Genomic_DNA"/>
</dbReference>
<proteinExistence type="predicted"/>
<feature type="region of interest" description="Disordered" evidence="1">
    <location>
        <begin position="1"/>
        <end position="107"/>
    </location>
</feature>
<reference evidence="2" key="1">
    <citation type="journal article" date="2022" name="bioRxiv">
        <title>Sequencing and chromosome-scale assembly of the giantPleurodeles waltlgenome.</title>
        <authorList>
            <person name="Brown T."/>
            <person name="Elewa A."/>
            <person name="Iarovenko S."/>
            <person name="Subramanian E."/>
            <person name="Araus A.J."/>
            <person name="Petzold A."/>
            <person name="Susuki M."/>
            <person name="Suzuki K.-i.T."/>
            <person name="Hayashi T."/>
            <person name="Toyoda A."/>
            <person name="Oliveira C."/>
            <person name="Osipova E."/>
            <person name="Leigh N.D."/>
            <person name="Simon A."/>
            <person name="Yun M.H."/>
        </authorList>
    </citation>
    <scope>NUCLEOTIDE SEQUENCE</scope>
    <source>
        <strain evidence="2">20211129_DDA</strain>
        <tissue evidence="2">Liver</tissue>
    </source>
</reference>
<name>A0AAV7MFB6_PLEWA</name>
<dbReference type="Proteomes" id="UP001066276">
    <property type="component" value="Chromosome 10"/>
</dbReference>
<feature type="region of interest" description="Disordered" evidence="1">
    <location>
        <begin position="134"/>
        <end position="161"/>
    </location>
</feature>